<accession>F9WQ74</accession>
<evidence type="ECO:0000313" key="2">
    <source>
        <dbReference type="EMBL" id="CCD19701.1"/>
    </source>
</evidence>
<gene>
    <name evidence="2" type="ORF">TvY486_0024110</name>
</gene>
<reference evidence="2 3" key="1">
    <citation type="journal article" date="2012" name="Proc. Natl. Acad. Sci. U.S.A.">
        <title>Antigenic diversity is generated by distinct evolutionary mechanisms in African trypanosome species.</title>
        <authorList>
            <person name="Jackson A.P."/>
            <person name="Berry A."/>
            <person name="Aslett M."/>
            <person name="Allison H.C."/>
            <person name="Burton P."/>
            <person name="Vavrova-Anderson J."/>
            <person name="Brown R."/>
            <person name="Browne H."/>
            <person name="Corton N."/>
            <person name="Hauser H."/>
            <person name="Gamble J."/>
            <person name="Gilderthorp R."/>
            <person name="Marcello L."/>
            <person name="McQuillan J."/>
            <person name="Otto T.D."/>
            <person name="Quail M.A."/>
            <person name="Sanders M.J."/>
            <person name="van Tonder A."/>
            <person name="Ginger M.L."/>
            <person name="Field M.C."/>
            <person name="Barry J.D."/>
            <person name="Hertz-Fowler C."/>
            <person name="Berriman M."/>
        </authorList>
    </citation>
    <scope>NUCLEOTIDE SEQUENCE</scope>
    <source>
        <strain evidence="2 3">Y486</strain>
    </source>
</reference>
<proteinExistence type="predicted"/>
<feature type="compositionally biased region" description="Low complexity" evidence="1">
    <location>
        <begin position="427"/>
        <end position="441"/>
    </location>
</feature>
<dbReference type="AlphaFoldDB" id="F9WQ74"/>
<organism evidence="2 3">
    <name type="scientific">Trypanosoma vivax (strain Y486)</name>
    <dbReference type="NCBI Taxonomy" id="1055687"/>
    <lineage>
        <taxon>Eukaryota</taxon>
        <taxon>Discoba</taxon>
        <taxon>Euglenozoa</taxon>
        <taxon>Kinetoplastea</taxon>
        <taxon>Metakinetoplastina</taxon>
        <taxon>Trypanosomatida</taxon>
        <taxon>Trypanosomatidae</taxon>
        <taxon>Trypanosoma</taxon>
        <taxon>Duttonella</taxon>
    </lineage>
</organism>
<dbReference type="Gene3D" id="3.90.150.10">
    <property type="entry name" value="Variant Surface Glycoprotein, subunit A domain 1"/>
    <property type="match status" value="1"/>
</dbReference>
<keyword evidence="3" id="KW-1185">Reference proteome</keyword>
<dbReference type="Proteomes" id="UP000009027">
    <property type="component" value="Unassembled WGS sequence"/>
</dbReference>
<dbReference type="SUPFAM" id="SSF58087">
    <property type="entry name" value="Variant surface glycoprotein (N-terminal domain)"/>
    <property type="match status" value="1"/>
</dbReference>
<protein>
    <submittedName>
        <fullName evidence="2">Uncharacterized protein</fullName>
    </submittedName>
</protein>
<feature type="region of interest" description="Disordered" evidence="1">
    <location>
        <begin position="375"/>
        <end position="447"/>
    </location>
</feature>
<dbReference type="VEuPathDB" id="TriTrypDB:TvY486_0024110"/>
<evidence type="ECO:0000313" key="3">
    <source>
        <dbReference type="Proteomes" id="UP000009027"/>
    </source>
</evidence>
<sequence length="470" mass="50783">MDNTGGRRGRRGTLWRVVHKGSVKMQRVALSAMLACGLALELWSLPALANNGQGKALSEDKVQVVCKLSALLKRMSLEAEKLGSVATLATGFEASSKEEDMDVMREALGGAARLLRRRDKREEGPRNETKQRELAMRIVRLHEAEQKKALAAKLSENVRQRTALTAAAIDSWIKTFAANYQDANAACIVAQSGTGKGKAQALRFSKDDERAGGCAVSAVALKAEMLDKRSMPTTDIEWKQAVAEAQASGSEMLVGSETDTKCTLTASTEGGYAGAAENATHTWGFFWQLTGHSTSSTVELKWSDKHQDLGTDEQNSTDALNEMWLNFKKLKETRQELLNACNGQGAEETQEPTEPQELCGEEKRNMRLAIAKKVMAEDASDEAKRAQRAARIEQEARTQENANTQKDAAQGGTATQQNEQGGHRGPAAKASTAASESAAHARSCRQQARGAAASLVAFLAGSKNRRHAVV</sequence>
<name>F9WQ74_TRYVY</name>
<evidence type="ECO:0000256" key="1">
    <source>
        <dbReference type="SAM" id="MobiDB-lite"/>
    </source>
</evidence>
<dbReference type="EMBL" id="CAEX01003951">
    <property type="protein sequence ID" value="CCD19701.1"/>
    <property type="molecule type" value="Genomic_DNA"/>
</dbReference>
<feature type="compositionally biased region" description="Polar residues" evidence="1">
    <location>
        <begin position="401"/>
        <end position="420"/>
    </location>
</feature>
<feature type="compositionally biased region" description="Basic and acidic residues" evidence="1">
    <location>
        <begin position="381"/>
        <end position="398"/>
    </location>
</feature>